<dbReference type="InterPro" id="IPR017930">
    <property type="entry name" value="Myb_dom"/>
</dbReference>
<feature type="region of interest" description="Disordered" evidence="6">
    <location>
        <begin position="180"/>
        <end position="208"/>
    </location>
</feature>
<evidence type="ECO:0000256" key="2">
    <source>
        <dbReference type="ARBA" id="ARBA00023015"/>
    </source>
</evidence>
<evidence type="ECO:0000256" key="6">
    <source>
        <dbReference type="SAM" id="MobiDB-lite"/>
    </source>
</evidence>
<dbReference type="NCBIfam" id="TIGR01557">
    <property type="entry name" value="myb_SHAQKYF"/>
    <property type="match status" value="1"/>
</dbReference>
<dbReference type="Pfam" id="PF26575">
    <property type="entry name" value="HHO5_N"/>
    <property type="match status" value="1"/>
</dbReference>
<dbReference type="Proteomes" id="UP001396334">
    <property type="component" value="Unassembled WGS sequence"/>
</dbReference>
<organism evidence="8 9">
    <name type="scientific">Hibiscus sabdariffa</name>
    <name type="common">roselle</name>
    <dbReference type="NCBI Taxonomy" id="183260"/>
    <lineage>
        <taxon>Eukaryota</taxon>
        <taxon>Viridiplantae</taxon>
        <taxon>Streptophyta</taxon>
        <taxon>Embryophyta</taxon>
        <taxon>Tracheophyta</taxon>
        <taxon>Spermatophyta</taxon>
        <taxon>Magnoliopsida</taxon>
        <taxon>eudicotyledons</taxon>
        <taxon>Gunneridae</taxon>
        <taxon>Pentapetalae</taxon>
        <taxon>rosids</taxon>
        <taxon>malvids</taxon>
        <taxon>Malvales</taxon>
        <taxon>Malvaceae</taxon>
        <taxon>Malvoideae</taxon>
        <taxon>Hibiscus</taxon>
    </lineage>
</organism>
<evidence type="ECO:0000256" key="3">
    <source>
        <dbReference type="ARBA" id="ARBA00023125"/>
    </source>
</evidence>
<comment type="caution">
    <text evidence="8">The sequence shown here is derived from an EMBL/GenBank/DDBJ whole genome shotgun (WGS) entry which is preliminary data.</text>
</comment>
<feature type="domain" description="HTH myb-type" evidence="7">
    <location>
        <begin position="208"/>
        <end position="264"/>
    </location>
</feature>
<accession>A0ABR2Q490</accession>
<dbReference type="PROSITE" id="PS51294">
    <property type="entry name" value="HTH_MYB"/>
    <property type="match status" value="1"/>
</dbReference>
<dbReference type="PANTHER" id="PTHR31003:SF47">
    <property type="entry name" value="TRANSCRIPTION FACTOR BOA-LIKE"/>
    <property type="match status" value="1"/>
</dbReference>
<dbReference type="EMBL" id="JBBPBN010000045">
    <property type="protein sequence ID" value="KAK8995501.1"/>
    <property type="molecule type" value="Genomic_DNA"/>
</dbReference>
<gene>
    <name evidence="8" type="ORF">V6N11_075774</name>
</gene>
<protein>
    <recommendedName>
        <fullName evidence="7">HTH myb-type domain-containing protein</fullName>
    </recommendedName>
</protein>
<name>A0ABR2Q490_9ROSI</name>
<dbReference type="PANTHER" id="PTHR31003">
    <property type="entry name" value="MYB FAMILY TRANSCRIPTION FACTOR"/>
    <property type="match status" value="1"/>
</dbReference>
<dbReference type="InterPro" id="IPR058673">
    <property type="entry name" value="HHO5-like_N"/>
</dbReference>
<evidence type="ECO:0000256" key="5">
    <source>
        <dbReference type="ARBA" id="ARBA00023242"/>
    </source>
</evidence>
<dbReference type="SUPFAM" id="SSF46689">
    <property type="entry name" value="Homeodomain-like"/>
    <property type="match status" value="1"/>
</dbReference>
<keyword evidence="2" id="KW-0805">Transcription regulation</keyword>
<dbReference type="InterPro" id="IPR044787">
    <property type="entry name" value="HHO5-like"/>
</dbReference>
<keyword evidence="3" id="KW-0238">DNA-binding</keyword>
<comment type="subcellular location">
    <subcellularLocation>
        <location evidence="1">Nucleus</location>
    </subcellularLocation>
</comment>
<keyword evidence="5" id="KW-0539">Nucleus</keyword>
<dbReference type="InterPro" id="IPR006447">
    <property type="entry name" value="Myb_dom_plants"/>
</dbReference>
<feature type="compositionally biased region" description="Basic and acidic residues" evidence="6">
    <location>
        <begin position="180"/>
        <end position="190"/>
    </location>
</feature>
<keyword evidence="4" id="KW-0804">Transcription</keyword>
<sequence>MASSSSLELNLSLKPSYVPKTIANLFKDLSNFENSVDKLVVLNDFIVQLEGEMNSISAFKHQLPQCMLLLMEALGTLKDEFMNIKKGMGPESEGPLMEFLAKKKKFYEGKKADMSAQHNQNCGFIGKGLMSSSPRHLWNSKQHKAFEDFIQASYDKNPNPFEPSSCSRFASVDGAKHTNGEGGFKLRADDQTLNSKPKPQAQPAWKNNRLSWSPQLHARFLEALRIIGGIHVATPKQIREIMQVEGLTNDQVKSHLQKYRLHCRRLPDNNALGLGNYQDPWAPPSIVRRPFNPEG</sequence>
<dbReference type="InterPro" id="IPR009057">
    <property type="entry name" value="Homeodomain-like_sf"/>
</dbReference>
<keyword evidence="9" id="KW-1185">Reference proteome</keyword>
<evidence type="ECO:0000256" key="4">
    <source>
        <dbReference type="ARBA" id="ARBA00023163"/>
    </source>
</evidence>
<evidence type="ECO:0000256" key="1">
    <source>
        <dbReference type="ARBA" id="ARBA00004123"/>
    </source>
</evidence>
<evidence type="ECO:0000313" key="9">
    <source>
        <dbReference type="Proteomes" id="UP001396334"/>
    </source>
</evidence>
<proteinExistence type="predicted"/>
<reference evidence="8 9" key="1">
    <citation type="journal article" date="2024" name="G3 (Bethesda)">
        <title>Genome assembly of Hibiscus sabdariffa L. provides insights into metabolisms of medicinal natural products.</title>
        <authorList>
            <person name="Kim T."/>
        </authorList>
    </citation>
    <scope>NUCLEOTIDE SEQUENCE [LARGE SCALE GENOMIC DNA]</scope>
    <source>
        <strain evidence="8">TK-2024</strain>
        <tissue evidence="8">Old leaves</tissue>
    </source>
</reference>
<evidence type="ECO:0000313" key="8">
    <source>
        <dbReference type="EMBL" id="KAK8995501.1"/>
    </source>
</evidence>
<dbReference type="Gene3D" id="1.10.10.60">
    <property type="entry name" value="Homeodomain-like"/>
    <property type="match status" value="1"/>
</dbReference>
<evidence type="ECO:0000259" key="7">
    <source>
        <dbReference type="PROSITE" id="PS51294"/>
    </source>
</evidence>